<dbReference type="Pfam" id="PF04542">
    <property type="entry name" value="Sigma70_r2"/>
    <property type="match status" value="1"/>
</dbReference>
<dbReference type="InterPro" id="IPR014209">
    <property type="entry name" value="RNA_pol_sigma-K"/>
</dbReference>
<accession>A0ABV5ACK3</accession>
<evidence type="ECO:0000313" key="11">
    <source>
        <dbReference type="Proteomes" id="UP001579974"/>
    </source>
</evidence>
<organism evidence="10 11">
    <name type="scientific">Alicyclobacillus fastidiosus</name>
    <dbReference type="NCBI Taxonomy" id="392011"/>
    <lineage>
        <taxon>Bacteria</taxon>
        <taxon>Bacillati</taxon>
        <taxon>Bacillota</taxon>
        <taxon>Bacilli</taxon>
        <taxon>Bacillales</taxon>
        <taxon>Alicyclobacillaceae</taxon>
        <taxon>Alicyclobacillus</taxon>
    </lineage>
</organism>
<dbReference type="PANTHER" id="PTHR30376:SF3">
    <property type="entry name" value="RNA POLYMERASE SIGMA FACTOR RPOH"/>
    <property type="match status" value="1"/>
</dbReference>
<evidence type="ECO:0000256" key="8">
    <source>
        <dbReference type="SAM" id="MobiDB-lite"/>
    </source>
</evidence>
<dbReference type="PROSITE" id="PS00716">
    <property type="entry name" value="SIGMA70_2"/>
    <property type="match status" value="1"/>
</dbReference>
<evidence type="ECO:0000256" key="3">
    <source>
        <dbReference type="ARBA" id="ARBA00023015"/>
    </source>
</evidence>
<dbReference type="InterPro" id="IPR000943">
    <property type="entry name" value="RNA_pol_sigma70"/>
</dbReference>
<feature type="region of interest" description="Disordered" evidence="8">
    <location>
        <begin position="228"/>
        <end position="248"/>
    </location>
</feature>
<evidence type="ECO:0000256" key="6">
    <source>
        <dbReference type="ARBA" id="ARBA00023163"/>
    </source>
</evidence>
<keyword evidence="2" id="KW-0749">Sporulation</keyword>
<dbReference type="CDD" id="cd06171">
    <property type="entry name" value="Sigma70_r4"/>
    <property type="match status" value="1"/>
</dbReference>
<dbReference type="InterPro" id="IPR014284">
    <property type="entry name" value="RNA_pol_sigma-70_dom"/>
</dbReference>
<dbReference type="Gene3D" id="1.20.120.1810">
    <property type="match status" value="1"/>
</dbReference>
<proteinExistence type="inferred from homology"/>
<evidence type="ECO:0000256" key="4">
    <source>
        <dbReference type="ARBA" id="ARBA00023082"/>
    </source>
</evidence>
<dbReference type="SUPFAM" id="SSF88946">
    <property type="entry name" value="Sigma2 domain of RNA polymerase sigma factors"/>
    <property type="match status" value="1"/>
</dbReference>
<gene>
    <name evidence="10" type="primary">sigK</name>
    <name evidence="10" type="ORF">KKP3000_003389</name>
</gene>
<dbReference type="InterPro" id="IPR007627">
    <property type="entry name" value="RNA_pol_sigma70_r2"/>
</dbReference>
<evidence type="ECO:0000256" key="1">
    <source>
        <dbReference type="ARBA" id="ARBA00007788"/>
    </source>
</evidence>
<dbReference type="NCBIfam" id="TIGR02937">
    <property type="entry name" value="sigma70-ECF"/>
    <property type="match status" value="1"/>
</dbReference>
<evidence type="ECO:0000259" key="9">
    <source>
        <dbReference type="PROSITE" id="PS50943"/>
    </source>
</evidence>
<comment type="caution">
    <text evidence="10">The sequence shown here is derived from an EMBL/GenBank/DDBJ whole genome shotgun (WGS) entry which is preliminary data.</text>
</comment>
<dbReference type="Proteomes" id="UP001579974">
    <property type="component" value="Unassembled WGS sequence"/>
</dbReference>
<dbReference type="InterPro" id="IPR007630">
    <property type="entry name" value="RNA_pol_sigma70_r4"/>
</dbReference>
<reference evidence="10 11" key="1">
    <citation type="journal article" date="2024" name="Int. J. Mol. Sci.">
        <title>Exploration of Alicyclobacillus spp. Genome in Search of Antibiotic Resistance.</title>
        <authorList>
            <person name="Bucka-Kolendo J."/>
            <person name="Kiousi D.E."/>
            <person name="Dekowska A."/>
            <person name="Mikolajczuk-Szczyrba A."/>
            <person name="Karadedos D.M."/>
            <person name="Michael P."/>
            <person name="Galanis A."/>
            <person name="Sokolowska B."/>
        </authorList>
    </citation>
    <scope>NUCLEOTIDE SEQUENCE [LARGE SCALE GENOMIC DNA]</scope>
    <source>
        <strain evidence="10 11">KKP 3000</strain>
    </source>
</reference>
<dbReference type="PRINTS" id="PR00046">
    <property type="entry name" value="SIGMA70FCT"/>
</dbReference>
<keyword evidence="6 7" id="KW-0804">Transcription</keyword>
<dbReference type="Gene3D" id="1.10.10.10">
    <property type="entry name" value="Winged helix-like DNA-binding domain superfamily/Winged helix DNA-binding domain"/>
    <property type="match status" value="1"/>
</dbReference>
<dbReference type="InterPro" id="IPR050813">
    <property type="entry name" value="Sigma-70_Factor"/>
</dbReference>
<keyword evidence="3 7" id="KW-0805">Transcription regulation</keyword>
<dbReference type="Pfam" id="PF04545">
    <property type="entry name" value="Sigma70_r4"/>
    <property type="match status" value="1"/>
</dbReference>
<comment type="similarity">
    <text evidence="1 7">Belongs to the sigma-70 factor family.</text>
</comment>
<dbReference type="InterPro" id="IPR036388">
    <property type="entry name" value="WH-like_DNA-bd_sf"/>
</dbReference>
<dbReference type="PROSITE" id="PS50943">
    <property type="entry name" value="HTH_CROC1"/>
    <property type="match status" value="1"/>
</dbReference>
<name>A0ABV5ACK3_9BACL</name>
<evidence type="ECO:0000256" key="2">
    <source>
        <dbReference type="ARBA" id="ARBA00022969"/>
    </source>
</evidence>
<feature type="domain" description="HTH cro/C1-type" evidence="9">
    <location>
        <begin position="197"/>
        <end position="216"/>
    </location>
</feature>
<dbReference type="PANTHER" id="PTHR30376">
    <property type="entry name" value="SIGMA FACTOR RPOH HEAT SHOCK RELATED"/>
    <property type="match status" value="1"/>
</dbReference>
<keyword evidence="11" id="KW-1185">Reference proteome</keyword>
<dbReference type="InterPro" id="IPR013325">
    <property type="entry name" value="RNA_pol_sigma_r2"/>
</dbReference>
<dbReference type="PIRSF" id="PIRSF000770">
    <property type="entry name" value="RNA_pol_sigma-SigE/K"/>
    <property type="match status" value="1"/>
</dbReference>
<evidence type="ECO:0000313" key="10">
    <source>
        <dbReference type="EMBL" id="MFB5189997.1"/>
    </source>
</evidence>
<keyword evidence="5 7" id="KW-0238">DNA-binding</keyword>
<dbReference type="InterPro" id="IPR013324">
    <property type="entry name" value="RNA_pol_sigma_r3/r4-like"/>
</dbReference>
<sequence length="248" mass="27699">MSGFLALLALVLKDVSVFVSYVKNGAFPKPLTAAEERVALDDLAKGSESARNLLIEHNLRLVAHLVKKYETSGEDPDDLISIGTIGLIKAVESYKQGKGTKLATYAARCIDNEILMYLRSTKKHRRDAFLSDPIGTDKDGNEMTLADLLGSDPDEVIDVVDFTWEKQKMYESLPVLADREREVLCKRFGLPNGEERTQREIAAELGISRSYVSRIEHRALTKLYDNMRAPARKSPRSETFRHGGANDV</sequence>
<evidence type="ECO:0000256" key="7">
    <source>
        <dbReference type="RuleBase" id="RU362124"/>
    </source>
</evidence>
<dbReference type="RefSeq" id="WP_275476210.1">
    <property type="nucleotide sequence ID" value="NZ_CP162940.1"/>
</dbReference>
<evidence type="ECO:0000256" key="5">
    <source>
        <dbReference type="ARBA" id="ARBA00023125"/>
    </source>
</evidence>
<dbReference type="PROSITE" id="PS00715">
    <property type="entry name" value="SIGMA70_1"/>
    <property type="match status" value="1"/>
</dbReference>
<dbReference type="SUPFAM" id="SSF88659">
    <property type="entry name" value="Sigma3 and sigma4 domains of RNA polymerase sigma factors"/>
    <property type="match status" value="1"/>
</dbReference>
<keyword evidence="4 7" id="KW-0731">Sigma factor</keyword>
<dbReference type="InterPro" id="IPR001387">
    <property type="entry name" value="Cro/C1-type_HTH"/>
</dbReference>
<dbReference type="NCBIfam" id="NF004471">
    <property type="entry name" value="PRK05803.1"/>
    <property type="match status" value="1"/>
</dbReference>
<dbReference type="NCBIfam" id="TIGR02846">
    <property type="entry name" value="spore_sigmaK"/>
    <property type="match status" value="1"/>
</dbReference>
<protein>
    <recommendedName>
        <fullName evidence="7">RNA polymerase sigma factor</fullName>
    </recommendedName>
</protein>
<dbReference type="EMBL" id="JBDXSU010000004">
    <property type="protein sequence ID" value="MFB5189997.1"/>
    <property type="molecule type" value="Genomic_DNA"/>
</dbReference>
<comment type="function">
    <text evidence="7">Sigma factors are initiation factors that promote the attachment of RNA polymerase to specific initiation sites and are then released.</text>
</comment>